<evidence type="ECO:0000256" key="2">
    <source>
        <dbReference type="ARBA" id="ARBA00022617"/>
    </source>
</evidence>
<dbReference type="RefSeq" id="WP_142582448.1">
    <property type="nucleotide sequence ID" value="NZ_CABFPH010000015.1"/>
</dbReference>
<dbReference type="Proteomes" id="UP000410984">
    <property type="component" value="Unassembled WGS sequence"/>
</dbReference>
<keyword evidence="5 6" id="KW-0408">Iron</keyword>
<dbReference type="SUPFAM" id="SSF46626">
    <property type="entry name" value="Cytochrome c"/>
    <property type="match status" value="1"/>
</dbReference>
<proteinExistence type="predicted"/>
<evidence type="ECO:0000256" key="6">
    <source>
        <dbReference type="PROSITE-ProRule" id="PRU00433"/>
    </source>
</evidence>
<evidence type="ECO:0000256" key="3">
    <source>
        <dbReference type="ARBA" id="ARBA00022723"/>
    </source>
</evidence>
<organism evidence="9 10">
    <name type="scientific">Methylobacterium symbioticum</name>
    <dbReference type="NCBI Taxonomy" id="2584084"/>
    <lineage>
        <taxon>Bacteria</taxon>
        <taxon>Pseudomonadati</taxon>
        <taxon>Pseudomonadota</taxon>
        <taxon>Alphaproteobacteria</taxon>
        <taxon>Hyphomicrobiales</taxon>
        <taxon>Methylobacteriaceae</taxon>
        <taxon>Methylobacterium</taxon>
    </lineage>
</organism>
<evidence type="ECO:0000313" key="9">
    <source>
        <dbReference type="EMBL" id="VUD70971.1"/>
    </source>
</evidence>
<dbReference type="GO" id="GO:0009055">
    <property type="term" value="F:electron transfer activity"/>
    <property type="evidence" value="ECO:0007669"/>
    <property type="project" value="InterPro"/>
</dbReference>
<feature type="domain" description="Cytochrome c" evidence="8">
    <location>
        <begin position="70"/>
        <end position="170"/>
    </location>
</feature>
<name>A0A509E9U1_9HYPH</name>
<dbReference type="GO" id="GO:0020037">
    <property type="term" value="F:heme binding"/>
    <property type="evidence" value="ECO:0007669"/>
    <property type="project" value="InterPro"/>
</dbReference>
<dbReference type="AlphaFoldDB" id="A0A509E9U1"/>
<dbReference type="EMBL" id="CABFPH010000015">
    <property type="protein sequence ID" value="VUD70971.1"/>
    <property type="molecule type" value="Genomic_DNA"/>
</dbReference>
<evidence type="ECO:0000256" key="1">
    <source>
        <dbReference type="ARBA" id="ARBA00022448"/>
    </source>
</evidence>
<evidence type="ECO:0000313" key="10">
    <source>
        <dbReference type="Proteomes" id="UP000410984"/>
    </source>
</evidence>
<dbReference type="InterPro" id="IPR036909">
    <property type="entry name" value="Cyt_c-like_dom_sf"/>
</dbReference>
<sequence>MDSFELNKVAGAVLGALLFAAGSGFVAELIYHPKPAGKAGYDLPEPAAESAAAGAPAAKAEPIAVRLASANAEKGQGGTKACQACHSFEKGGPNKVGPDLWDVVERPKGGHGGFDYSAGIKEKGGTWTYEDLDHFLESPKGFIKGTKMAFAGIAAPQDRANVIAYLRTLSDSPKPLPAAEKAAEAKGGEAKAGDAKADGAKPAETKPADKPTADKPAAGKASEGKDSPAKPADTKIDQPVTEKAPGSPKPNTATENRNETAPKPAPESSGPTPNAPVQAEPAAPPAAPAKEAPAKADPAAEEKAKALESQGSVGGEPAK</sequence>
<keyword evidence="1" id="KW-0813">Transport</keyword>
<feature type="compositionally biased region" description="Basic and acidic residues" evidence="7">
    <location>
        <begin position="222"/>
        <end position="236"/>
    </location>
</feature>
<keyword evidence="10" id="KW-1185">Reference proteome</keyword>
<feature type="region of interest" description="Disordered" evidence="7">
    <location>
        <begin position="171"/>
        <end position="319"/>
    </location>
</feature>
<feature type="compositionally biased region" description="Basic and acidic residues" evidence="7">
    <location>
        <begin position="181"/>
        <end position="213"/>
    </location>
</feature>
<gene>
    <name evidence="9" type="primary">cycM</name>
    <name evidence="9" type="ORF">MET9862_01545</name>
</gene>
<dbReference type="PANTHER" id="PTHR11961">
    <property type="entry name" value="CYTOCHROME C"/>
    <property type="match status" value="1"/>
</dbReference>
<keyword evidence="4" id="KW-0249">Electron transport</keyword>
<keyword evidence="2 6" id="KW-0349">Heme</keyword>
<feature type="compositionally biased region" description="Basic and acidic residues" evidence="7">
    <location>
        <begin position="292"/>
        <end position="306"/>
    </location>
</feature>
<dbReference type="PRINTS" id="PR00604">
    <property type="entry name" value="CYTCHRMECIAB"/>
</dbReference>
<dbReference type="InterPro" id="IPR009056">
    <property type="entry name" value="Cyt_c-like_dom"/>
</dbReference>
<evidence type="ECO:0000259" key="8">
    <source>
        <dbReference type="PROSITE" id="PS51007"/>
    </source>
</evidence>
<dbReference type="Gene3D" id="1.10.760.10">
    <property type="entry name" value="Cytochrome c-like domain"/>
    <property type="match status" value="1"/>
</dbReference>
<evidence type="ECO:0000256" key="5">
    <source>
        <dbReference type="ARBA" id="ARBA00023004"/>
    </source>
</evidence>
<keyword evidence="3 6" id="KW-0479">Metal-binding</keyword>
<dbReference type="Pfam" id="PF00034">
    <property type="entry name" value="Cytochrom_C"/>
    <property type="match status" value="1"/>
</dbReference>
<protein>
    <submittedName>
        <fullName evidence="9">Cytochrome c-552</fullName>
    </submittedName>
</protein>
<reference evidence="9 10" key="1">
    <citation type="submission" date="2019-06" db="EMBL/GenBank/DDBJ databases">
        <authorList>
            <person name="Rodrigo-Torres L."/>
            <person name="Arahal R. D."/>
            <person name="Lucena T."/>
        </authorList>
    </citation>
    <scope>NUCLEOTIDE SEQUENCE [LARGE SCALE GENOMIC DNA]</scope>
    <source>
        <strain evidence="9 10">SB0023/3</strain>
    </source>
</reference>
<evidence type="ECO:0000256" key="4">
    <source>
        <dbReference type="ARBA" id="ARBA00022982"/>
    </source>
</evidence>
<dbReference type="PROSITE" id="PS51007">
    <property type="entry name" value="CYTC"/>
    <property type="match status" value="1"/>
</dbReference>
<dbReference type="InterPro" id="IPR002327">
    <property type="entry name" value="Cyt_c_1A/1B"/>
</dbReference>
<dbReference type="OrthoDB" id="9805828at2"/>
<dbReference type="GO" id="GO:0046872">
    <property type="term" value="F:metal ion binding"/>
    <property type="evidence" value="ECO:0007669"/>
    <property type="project" value="UniProtKB-KW"/>
</dbReference>
<evidence type="ECO:0000256" key="7">
    <source>
        <dbReference type="SAM" id="MobiDB-lite"/>
    </source>
</evidence>
<accession>A0A509E9U1</accession>